<feature type="domain" description="RNase III" evidence="3">
    <location>
        <begin position="96"/>
        <end position="217"/>
    </location>
</feature>
<dbReference type="InterPro" id="IPR000999">
    <property type="entry name" value="RNase_III_dom"/>
</dbReference>
<evidence type="ECO:0000259" key="3">
    <source>
        <dbReference type="PROSITE" id="PS50142"/>
    </source>
</evidence>
<dbReference type="InterPro" id="IPR036389">
    <property type="entry name" value="RNase_III_sf"/>
</dbReference>
<dbReference type="GO" id="GO:0006369">
    <property type="term" value="P:termination of RNA polymerase II transcription"/>
    <property type="evidence" value="ECO:0007669"/>
    <property type="project" value="TreeGrafter"/>
</dbReference>
<sequence>MSKRPFDANRRPGSGYQNQHHKRPKHDTRPRHSSRDSLTNDYRPPPPSINYKEAIDKLPSPTSTLSHIPAYTPFTVPAGLPPLPEILDPALGAAPFRHKSTTGHYSRSASTQTSSDVTYEKLEFLGDAQLEHIASRLLYTRFSHLTAGQQSQLRELLVKNETLAEYARAYGFEKQVQVGDLDGMIADTQAKPGNKGFNKVLGDVFEAYIAAVILSGGDEGFAIVEKWMLGLWAPKLLEAAGKDRTLIPLLQHSADDKNDSGPLAVYNPTAKAELQRLILGGKGVKLDYEPWQKSVELKGDMLGQNRHFIAVFLTGYGHEKLLLGKGEGRNKVEAGNWAAQDAMCGERKDLVEKCARELAAVKQRKKEEKEAEAAAGN</sequence>
<dbReference type="PROSITE" id="PS00517">
    <property type="entry name" value="RNASE_3_1"/>
    <property type="match status" value="1"/>
</dbReference>
<evidence type="ECO:0000313" key="5">
    <source>
        <dbReference type="Proteomes" id="UP001310890"/>
    </source>
</evidence>
<evidence type="ECO:0000313" key="4">
    <source>
        <dbReference type="EMBL" id="KAK5116762.1"/>
    </source>
</evidence>
<dbReference type="GO" id="GO:0006364">
    <property type="term" value="P:rRNA processing"/>
    <property type="evidence" value="ECO:0007669"/>
    <property type="project" value="TreeGrafter"/>
</dbReference>
<dbReference type="GO" id="GO:0005654">
    <property type="term" value="C:nucleoplasm"/>
    <property type="evidence" value="ECO:0007669"/>
    <property type="project" value="TreeGrafter"/>
</dbReference>
<evidence type="ECO:0000256" key="2">
    <source>
        <dbReference type="SAM" id="MobiDB-lite"/>
    </source>
</evidence>
<comment type="caution">
    <text evidence="4">The sequence shown here is derived from an EMBL/GenBank/DDBJ whole genome shotgun (WGS) entry which is preliminary data.</text>
</comment>
<protein>
    <recommendedName>
        <fullName evidence="3">RNase III domain-containing protein</fullName>
    </recommendedName>
</protein>
<dbReference type="SUPFAM" id="SSF69065">
    <property type="entry name" value="RNase III domain-like"/>
    <property type="match status" value="1"/>
</dbReference>
<reference evidence="4" key="1">
    <citation type="submission" date="2023-08" db="EMBL/GenBank/DDBJ databases">
        <title>Black Yeasts Isolated from many extreme environments.</title>
        <authorList>
            <person name="Coleine C."/>
            <person name="Stajich J.E."/>
            <person name="Selbmann L."/>
        </authorList>
    </citation>
    <scope>NUCLEOTIDE SEQUENCE</scope>
    <source>
        <strain evidence="4">CCFEE 5401</strain>
    </source>
</reference>
<dbReference type="PROSITE" id="PS50142">
    <property type="entry name" value="RNASE_3_2"/>
    <property type="match status" value="1"/>
</dbReference>
<dbReference type="GO" id="GO:0004525">
    <property type="term" value="F:ribonuclease III activity"/>
    <property type="evidence" value="ECO:0007669"/>
    <property type="project" value="InterPro"/>
</dbReference>
<dbReference type="CDD" id="cd00593">
    <property type="entry name" value="RIBOc"/>
    <property type="match status" value="1"/>
</dbReference>
<feature type="compositionally biased region" description="Basic and acidic residues" evidence="2">
    <location>
        <begin position="1"/>
        <end position="10"/>
    </location>
</feature>
<keyword evidence="1" id="KW-0694">RNA-binding</keyword>
<dbReference type="PANTHER" id="PTHR11207">
    <property type="entry name" value="RIBONUCLEASE III"/>
    <property type="match status" value="1"/>
</dbReference>
<name>A0AAN7TVI7_9PEZI</name>
<feature type="compositionally biased region" description="Basic residues" evidence="2">
    <location>
        <begin position="19"/>
        <end position="32"/>
    </location>
</feature>
<dbReference type="Pfam" id="PF00636">
    <property type="entry name" value="Ribonuclease_3"/>
    <property type="match status" value="1"/>
</dbReference>
<dbReference type="PANTHER" id="PTHR11207:SF0">
    <property type="entry name" value="RIBONUCLEASE 3"/>
    <property type="match status" value="1"/>
</dbReference>
<gene>
    <name evidence="4" type="ORF">LTR62_007436</name>
</gene>
<dbReference type="GO" id="GO:0034475">
    <property type="term" value="P:U4 snRNA 3'-end processing"/>
    <property type="evidence" value="ECO:0007669"/>
    <property type="project" value="TreeGrafter"/>
</dbReference>
<dbReference type="GO" id="GO:0003723">
    <property type="term" value="F:RNA binding"/>
    <property type="evidence" value="ECO:0007669"/>
    <property type="project" value="UniProtKB-KW"/>
</dbReference>
<proteinExistence type="predicted"/>
<dbReference type="AlphaFoldDB" id="A0AAN7TVI7"/>
<accession>A0AAN7TVI7</accession>
<feature type="region of interest" description="Disordered" evidence="2">
    <location>
        <begin position="1"/>
        <end position="60"/>
    </location>
</feature>
<evidence type="ECO:0000256" key="1">
    <source>
        <dbReference type="ARBA" id="ARBA00022884"/>
    </source>
</evidence>
<dbReference type="Gene3D" id="3.30.160.20">
    <property type="match status" value="1"/>
</dbReference>
<dbReference type="Gene3D" id="1.10.1520.10">
    <property type="entry name" value="Ribonuclease III domain"/>
    <property type="match status" value="1"/>
</dbReference>
<dbReference type="Proteomes" id="UP001310890">
    <property type="component" value="Unassembled WGS sequence"/>
</dbReference>
<dbReference type="EMBL" id="JAVRRL010000007">
    <property type="protein sequence ID" value="KAK5116762.1"/>
    <property type="molecule type" value="Genomic_DNA"/>
</dbReference>
<organism evidence="4 5">
    <name type="scientific">Meristemomyces frigidus</name>
    <dbReference type="NCBI Taxonomy" id="1508187"/>
    <lineage>
        <taxon>Eukaryota</taxon>
        <taxon>Fungi</taxon>
        <taxon>Dikarya</taxon>
        <taxon>Ascomycota</taxon>
        <taxon>Pezizomycotina</taxon>
        <taxon>Dothideomycetes</taxon>
        <taxon>Dothideomycetidae</taxon>
        <taxon>Mycosphaerellales</taxon>
        <taxon>Teratosphaeriaceae</taxon>
        <taxon>Meristemomyces</taxon>
    </lineage>
</organism>
<dbReference type="SMART" id="SM00535">
    <property type="entry name" value="RIBOc"/>
    <property type="match status" value="1"/>
</dbReference>